<reference evidence="2 3" key="1">
    <citation type="submission" date="2019-10" db="EMBL/GenBank/DDBJ databases">
        <title>Nocardioides novel species isolated from the excrement of Marmot.</title>
        <authorList>
            <person name="Zhang G."/>
        </authorList>
    </citation>
    <scope>NUCLEOTIDE SEQUENCE [LARGE SCALE GENOMIC DNA]</scope>
    <source>
        <strain evidence="3">zg-579</strain>
    </source>
</reference>
<dbReference type="InterPro" id="IPR011032">
    <property type="entry name" value="GroES-like_sf"/>
</dbReference>
<dbReference type="GO" id="GO:0016491">
    <property type="term" value="F:oxidoreductase activity"/>
    <property type="evidence" value="ECO:0007669"/>
    <property type="project" value="InterPro"/>
</dbReference>
<dbReference type="SUPFAM" id="SSF50129">
    <property type="entry name" value="GroES-like"/>
    <property type="match status" value="1"/>
</dbReference>
<dbReference type="PANTHER" id="PTHR44013">
    <property type="entry name" value="ZINC-TYPE ALCOHOL DEHYDROGENASE-LIKE PROTEIN C16A3.02C"/>
    <property type="match status" value="1"/>
</dbReference>
<protein>
    <submittedName>
        <fullName evidence="2">Zinc-binding dehydrogenase</fullName>
    </submittedName>
</protein>
<dbReference type="SUPFAM" id="SSF51735">
    <property type="entry name" value="NAD(P)-binding Rossmann-fold domains"/>
    <property type="match status" value="1"/>
</dbReference>
<organism evidence="2 3">
    <name type="scientific">Nocardioides marmotae</name>
    <dbReference type="NCBI Taxonomy" id="2663857"/>
    <lineage>
        <taxon>Bacteria</taxon>
        <taxon>Bacillati</taxon>
        <taxon>Actinomycetota</taxon>
        <taxon>Actinomycetes</taxon>
        <taxon>Propionibacteriales</taxon>
        <taxon>Nocardioidaceae</taxon>
        <taxon>Nocardioides</taxon>
    </lineage>
</organism>
<dbReference type="InterPro" id="IPR020843">
    <property type="entry name" value="ER"/>
</dbReference>
<keyword evidence="3" id="KW-1185">Reference proteome</keyword>
<sequence length="322" mass="33271">MRAVVQDRYGPPGALQVTSRGVPEPRDDEVLVHVEAAGVDPGVWHVVTGLPYGVRLGFGLRRPRNPVPGLDLAGVVVSVGRGVRDFAPGDAVFGTGRGSYAEYAVAAAGKLAPLPACLTFEEAAAVPISGQTALAAIRKARGVAGKRVMVIGAGGGVGTFAVQIAKAQGAHVTAACSAAKVDYVRSLGADGVIDYTRSDPTCAGEFDVVIDTAGNRPLTRLRRALSPRGVLVVVGGEAGDGILLQGFDRQLRALLWSPLVRQRLVPLMATQNSADLRVLAGLIEAGGVKPVVDRVFPLHEVAAALEHISGGHARAKTVISLT</sequence>
<comment type="caution">
    <text evidence="2">The sequence shown here is derived from an EMBL/GenBank/DDBJ whole genome shotgun (WGS) entry which is preliminary data.</text>
</comment>
<dbReference type="SMART" id="SM00829">
    <property type="entry name" value="PKS_ER"/>
    <property type="match status" value="1"/>
</dbReference>
<dbReference type="Gene3D" id="3.90.180.10">
    <property type="entry name" value="Medium-chain alcohol dehydrogenases, catalytic domain"/>
    <property type="match status" value="1"/>
</dbReference>
<dbReference type="Gene3D" id="3.40.50.720">
    <property type="entry name" value="NAD(P)-binding Rossmann-like Domain"/>
    <property type="match status" value="1"/>
</dbReference>
<dbReference type="Proteomes" id="UP000433406">
    <property type="component" value="Unassembled WGS sequence"/>
</dbReference>
<evidence type="ECO:0000313" key="2">
    <source>
        <dbReference type="EMBL" id="MTB95784.1"/>
    </source>
</evidence>
<dbReference type="InterPro" id="IPR052733">
    <property type="entry name" value="Chloroplast_QOR"/>
</dbReference>
<dbReference type="AlphaFoldDB" id="A0A6I3JCC1"/>
<dbReference type="InterPro" id="IPR013154">
    <property type="entry name" value="ADH-like_N"/>
</dbReference>
<dbReference type="Pfam" id="PF08240">
    <property type="entry name" value="ADH_N"/>
    <property type="match status" value="1"/>
</dbReference>
<accession>A0A6I3JCC1</accession>
<evidence type="ECO:0000259" key="1">
    <source>
        <dbReference type="SMART" id="SM00829"/>
    </source>
</evidence>
<dbReference type="CDD" id="cd08267">
    <property type="entry name" value="MDR1"/>
    <property type="match status" value="1"/>
</dbReference>
<dbReference type="EMBL" id="WLCI01000013">
    <property type="protein sequence ID" value="MTB95784.1"/>
    <property type="molecule type" value="Genomic_DNA"/>
</dbReference>
<gene>
    <name evidence="2" type="ORF">GGQ22_11895</name>
</gene>
<dbReference type="Pfam" id="PF13602">
    <property type="entry name" value="ADH_zinc_N_2"/>
    <property type="match status" value="1"/>
</dbReference>
<name>A0A6I3JCC1_9ACTN</name>
<proteinExistence type="predicted"/>
<feature type="domain" description="Enoyl reductase (ER)" evidence="1">
    <location>
        <begin position="10"/>
        <end position="319"/>
    </location>
</feature>
<evidence type="ECO:0000313" key="3">
    <source>
        <dbReference type="Proteomes" id="UP000433406"/>
    </source>
</evidence>
<dbReference type="PANTHER" id="PTHR44013:SF1">
    <property type="entry name" value="ZINC-TYPE ALCOHOL DEHYDROGENASE-LIKE PROTEIN C16A3.02C"/>
    <property type="match status" value="1"/>
</dbReference>
<dbReference type="InterPro" id="IPR036291">
    <property type="entry name" value="NAD(P)-bd_dom_sf"/>
</dbReference>